<reference evidence="3" key="3">
    <citation type="journal article" date="2018" name="Mol. Plant Microbe Interact.">
        <title>Genome sequence resources for the wheat stripe rust pathogen (Puccinia striiformis f. sp. tritici) and the barley stripe rust pathogen (Puccinia striiformis f. sp. hordei).</title>
        <authorList>
            <person name="Xia C."/>
            <person name="Wang M."/>
            <person name="Yin C."/>
            <person name="Cornejo O.E."/>
            <person name="Hulbert S.H."/>
            <person name="Chen X."/>
        </authorList>
    </citation>
    <scope>NUCLEOTIDE SEQUENCE [LARGE SCALE GENOMIC DNA]</scope>
    <source>
        <strain evidence="3">93TX-2</strain>
    </source>
</reference>
<dbReference type="EMBL" id="PKSM01000272">
    <property type="protein sequence ID" value="POV99485.1"/>
    <property type="molecule type" value="Genomic_DNA"/>
</dbReference>
<dbReference type="VEuPathDB" id="FungiDB:PSHT_13535"/>
<comment type="caution">
    <text evidence="2">The sequence shown here is derived from an EMBL/GenBank/DDBJ whole genome shotgun (WGS) entry which is preliminary data.</text>
</comment>
<keyword evidence="1" id="KW-1133">Transmembrane helix</keyword>
<protein>
    <submittedName>
        <fullName evidence="2">Uncharacterized protein</fullName>
    </submittedName>
</protein>
<keyword evidence="1" id="KW-0812">Transmembrane</keyword>
<gene>
    <name evidence="2" type="ORF">PSHT_13535</name>
</gene>
<dbReference type="AlphaFoldDB" id="A0A2S4UQ93"/>
<organism evidence="2 3">
    <name type="scientific">Puccinia striiformis</name>
    <dbReference type="NCBI Taxonomy" id="27350"/>
    <lineage>
        <taxon>Eukaryota</taxon>
        <taxon>Fungi</taxon>
        <taxon>Dikarya</taxon>
        <taxon>Basidiomycota</taxon>
        <taxon>Pucciniomycotina</taxon>
        <taxon>Pucciniomycetes</taxon>
        <taxon>Pucciniales</taxon>
        <taxon>Pucciniaceae</taxon>
        <taxon>Puccinia</taxon>
    </lineage>
</organism>
<keyword evidence="3" id="KW-1185">Reference proteome</keyword>
<reference evidence="3" key="2">
    <citation type="journal article" date="2018" name="BMC Genomics">
        <title>Genomic insights into host adaptation between the wheat stripe rust pathogen (Puccinia striiformis f. sp. tritici) and the barley stripe rust pathogen (Puccinia striiformis f. sp. hordei).</title>
        <authorList>
            <person name="Xia C."/>
            <person name="Wang M."/>
            <person name="Yin C."/>
            <person name="Cornejo O.E."/>
            <person name="Hulbert S.H."/>
            <person name="Chen X."/>
        </authorList>
    </citation>
    <scope>NUCLEOTIDE SEQUENCE [LARGE SCALE GENOMIC DNA]</scope>
    <source>
        <strain evidence="3">93TX-2</strain>
    </source>
</reference>
<feature type="transmembrane region" description="Helical" evidence="1">
    <location>
        <begin position="51"/>
        <end position="75"/>
    </location>
</feature>
<evidence type="ECO:0000313" key="3">
    <source>
        <dbReference type="Proteomes" id="UP000238274"/>
    </source>
</evidence>
<dbReference type="OrthoDB" id="283815at2759"/>
<dbReference type="VEuPathDB" id="FungiDB:PSTT_00337"/>
<keyword evidence="1" id="KW-0472">Membrane</keyword>
<evidence type="ECO:0000313" key="2">
    <source>
        <dbReference type="EMBL" id="POV99485.1"/>
    </source>
</evidence>
<accession>A0A2S4UQ93</accession>
<sequence length="282" mass="30980">MTGPAFETPWTTSAAGWQAAVVSTASAFLTMNKEPIITTLITQYHKTDPDIIMFVVISVCATVISVAGMVSLYGIKENARYREKENLRLHNENNEVKAIIMRPYALIISANSRDVEPQAPVIDFSVLSPPPLSTYGDDFRAPQASLGEAPFFLAGAFCRWDSQHVRVSFGKTLSRALSKEVPTVPRYDTQSGLSTSDLKLRSNPSLFNNCTATLPANLNPGGTWKADAPVYESLFPPGATKKSSLKIDSNRLTFYCQDDPTETSDNPLIKQLTPIETKWELA</sequence>
<dbReference type="Proteomes" id="UP000238274">
    <property type="component" value="Unassembled WGS sequence"/>
</dbReference>
<name>A0A2S4UQ93_9BASI</name>
<evidence type="ECO:0000256" key="1">
    <source>
        <dbReference type="SAM" id="Phobius"/>
    </source>
</evidence>
<reference evidence="2 3" key="1">
    <citation type="submission" date="2017-12" db="EMBL/GenBank/DDBJ databases">
        <title>Gene loss provides genomic basis for host adaptation in cereal stripe rust fungi.</title>
        <authorList>
            <person name="Xia C."/>
        </authorList>
    </citation>
    <scope>NUCLEOTIDE SEQUENCE [LARGE SCALE GENOMIC DNA]</scope>
    <source>
        <strain evidence="2 3">93TX-2</strain>
    </source>
</reference>
<proteinExistence type="predicted"/>